<reference evidence="5" key="1">
    <citation type="submission" date="2016-04" db="EMBL/GenBank/DDBJ databases">
        <authorList>
            <person name="Chen L."/>
            <person name="Zhuang W."/>
            <person name="Wang G."/>
        </authorList>
    </citation>
    <scope>NUCLEOTIDE SEQUENCE [LARGE SCALE GENOMIC DNA]</scope>
    <source>
        <strain evidence="5">17621</strain>
    </source>
</reference>
<name>A0A1V9F2R7_9BACT</name>
<dbReference type="InterPro" id="IPR012373">
    <property type="entry name" value="Ferrdict_sens_TM"/>
</dbReference>
<keyword evidence="1" id="KW-1133">Transmembrane helix</keyword>
<dbReference type="Pfam" id="PF04773">
    <property type="entry name" value="FecR"/>
    <property type="match status" value="1"/>
</dbReference>
<proteinExistence type="predicted"/>
<dbReference type="STRING" id="354355.SAMN05660816_05270"/>
<keyword evidence="5" id="KW-1185">Reference proteome</keyword>
<dbReference type="Pfam" id="PF16344">
    <property type="entry name" value="FecR_C"/>
    <property type="match status" value="1"/>
</dbReference>
<dbReference type="GO" id="GO:0016989">
    <property type="term" value="F:sigma factor antagonist activity"/>
    <property type="evidence" value="ECO:0007669"/>
    <property type="project" value="TreeGrafter"/>
</dbReference>
<dbReference type="Gene3D" id="2.60.120.1440">
    <property type="match status" value="1"/>
</dbReference>
<feature type="transmembrane region" description="Helical" evidence="1">
    <location>
        <begin position="95"/>
        <end position="119"/>
    </location>
</feature>
<gene>
    <name evidence="4" type="ORF">A4H97_25415</name>
</gene>
<dbReference type="Gene3D" id="3.55.50.30">
    <property type="match status" value="1"/>
</dbReference>
<protein>
    <recommendedName>
        <fullName evidence="6">FecR family protein</fullName>
    </recommendedName>
</protein>
<evidence type="ECO:0000259" key="3">
    <source>
        <dbReference type="Pfam" id="PF16344"/>
    </source>
</evidence>
<evidence type="ECO:0000313" key="5">
    <source>
        <dbReference type="Proteomes" id="UP000192610"/>
    </source>
</evidence>
<dbReference type="InterPro" id="IPR032508">
    <property type="entry name" value="FecR_C"/>
</dbReference>
<dbReference type="Proteomes" id="UP000192610">
    <property type="component" value="Unassembled WGS sequence"/>
</dbReference>
<dbReference type="EMBL" id="LVXG01000008">
    <property type="protein sequence ID" value="OQP52660.1"/>
    <property type="molecule type" value="Genomic_DNA"/>
</dbReference>
<evidence type="ECO:0000256" key="1">
    <source>
        <dbReference type="SAM" id="Phobius"/>
    </source>
</evidence>
<feature type="domain" description="Protein FecR C-terminal" evidence="3">
    <location>
        <begin position="322"/>
        <end position="391"/>
    </location>
</feature>
<dbReference type="AlphaFoldDB" id="A0A1V9F2R7"/>
<dbReference type="OrthoDB" id="1493027at2"/>
<comment type="caution">
    <text evidence="4">The sequence shown here is derived from an EMBL/GenBank/DDBJ whole genome shotgun (WGS) entry which is preliminary data.</text>
</comment>
<dbReference type="PANTHER" id="PTHR30273:SF2">
    <property type="entry name" value="PROTEIN FECR"/>
    <property type="match status" value="1"/>
</dbReference>
<dbReference type="RefSeq" id="WP_081198136.1">
    <property type="nucleotide sequence ID" value="NZ_LVXG01000008.1"/>
</dbReference>
<dbReference type="InterPro" id="IPR006860">
    <property type="entry name" value="FecR"/>
</dbReference>
<evidence type="ECO:0008006" key="6">
    <source>
        <dbReference type="Google" id="ProtNLM"/>
    </source>
</evidence>
<sequence>MVKYTVMEEGYNNWSALLRKYLRNEITPAEKEEIDRQIKASPMKQQQFEEQTGPDAFINDLKQVYYFDRKKVQERLEAKLPFLQLPPVIPLYKRIAVIGWVGIAAAVIAIIYVSIWLLIPVSKNSNLPVKSYSYVKLPDGTEVNLEKISNVMPYEVAAFIIRNTDDGIVVELKEQASKKTGGENYAVVTAAEKEVSVWLPDGTAVQLNAQSTFRTSTPFNRASRNVALTGEAFFTVATNKKVPFVVSLDEIEVIAEGTVFNIRNYENQEVATTLLNGKITMKRGSDSILLKQGEQVQTVNKRKFKTVKNPDIDQAVAWRKEDFYFKNMPIKEVMIEIGHWYGCEVKFYGPEIENVRASGKFERNLNIDKLIIALEKTNPIKINKVGNKLVISPK</sequence>
<evidence type="ECO:0000313" key="4">
    <source>
        <dbReference type="EMBL" id="OQP52660.1"/>
    </source>
</evidence>
<feature type="domain" description="FecR protein" evidence="2">
    <location>
        <begin position="187"/>
        <end position="279"/>
    </location>
</feature>
<evidence type="ECO:0000259" key="2">
    <source>
        <dbReference type="Pfam" id="PF04773"/>
    </source>
</evidence>
<keyword evidence="1" id="KW-0472">Membrane</keyword>
<organism evidence="4 5">
    <name type="scientific">Niastella yeongjuensis</name>
    <dbReference type="NCBI Taxonomy" id="354355"/>
    <lineage>
        <taxon>Bacteria</taxon>
        <taxon>Pseudomonadati</taxon>
        <taxon>Bacteroidota</taxon>
        <taxon>Chitinophagia</taxon>
        <taxon>Chitinophagales</taxon>
        <taxon>Chitinophagaceae</taxon>
        <taxon>Niastella</taxon>
    </lineage>
</organism>
<keyword evidence="1" id="KW-0812">Transmembrane</keyword>
<dbReference type="PANTHER" id="PTHR30273">
    <property type="entry name" value="PERIPLASMIC SIGNAL SENSOR AND SIGMA FACTOR ACTIVATOR FECR-RELATED"/>
    <property type="match status" value="1"/>
</dbReference>
<accession>A0A1V9F2R7</accession>